<reference evidence="1" key="1">
    <citation type="submission" date="2019-03" db="EMBL/GenBank/DDBJ databases">
        <authorList>
            <person name="Mank J."/>
            <person name="Almeida P."/>
        </authorList>
    </citation>
    <scope>NUCLEOTIDE SEQUENCE</scope>
    <source>
        <strain evidence="1">78183</strain>
    </source>
</reference>
<accession>A0A6N2L7X4</accession>
<protein>
    <submittedName>
        <fullName evidence="1">Uncharacterized protein</fullName>
    </submittedName>
</protein>
<proteinExistence type="predicted"/>
<sequence length="102" mass="11816">MPQQIRKKADATRANRVMANNRSLASYCRAKHYYIDDLGTWMISTNQSSLSALDSLTVGCEQLGSCERMYNYRKQVKIMGYDHVMLVFASHGQYWCDKRKLP</sequence>
<evidence type="ECO:0000313" key="1">
    <source>
        <dbReference type="EMBL" id="VFU36794.1"/>
    </source>
</evidence>
<dbReference type="EMBL" id="CAADRP010001169">
    <property type="protein sequence ID" value="VFU36794.1"/>
    <property type="molecule type" value="Genomic_DNA"/>
</dbReference>
<dbReference type="AlphaFoldDB" id="A0A6N2L7X4"/>
<gene>
    <name evidence="1" type="ORF">SVIM_LOCUS189156</name>
</gene>
<name>A0A6N2L7X4_SALVM</name>
<organism evidence="1">
    <name type="scientific">Salix viminalis</name>
    <name type="common">Common osier</name>
    <name type="synonym">Basket willow</name>
    <dbReference type="NCBI Taxonomy" id="40686"/>
    <lineage>
        <taxon>Eukaryota</taxon>
        <taxon>Viridiplantae</taxon>
        <taxon>Streptophyta</taxon>
        <taxon>Embryophyta</taxon>
        <taxon>Tracheophyta</taxon>
        <taxon>Spermatophyta</taxon>
        <taxon>Magnoliopsida</taxon>
        <taxon>eudicotyledons</taxon>
        <taxon>Gunneridae</taxon>
        <taxon>Pentapetalae</taxon>
        <taxon>rosids</taxon>
        <taxon>fabids</taxon>
        <taxon>Malpighiales</taxon>
        <taxon>Salicaceae</taxon>
        <taxon>Saliceae</taxon>
        <taxon>Salix</taxon>
    </lineage>
</organism>